<evidence type="ECO:0000313" key="2">
    <source>
        <dbReference type="EMBL" id="JAC64960.1"/>
    </source>
</evidence>
<dbReference type="EMBL" id="GBEZ01021825">
    <property type="protein sequence ID" value="JAC64960.1"/>
    <property type="molecule type" value="Transcribed_RNA"/>
</dbReference>
<feature type="compositionally biased region" description="Pro residues" evidence="1">
    <location>
        <begin position="32"/>
        <end position="45"/>
    </location>
</feature>
<reference evidence="2" key="1">
    <citation type="submission" date="2014-05" db="EMBL/GenBank/DDBJ databases">
        <title>The transcriptome of the halophilic microalga Tetraselmis sp. GSL018 isolated from the Great Salt Lake, Utah.</title>
        <authorList>
            <person name="Jinkerson R.E."/>
            <person name="D'Adamo S."/>
            <person name="Posewitz M.C."/>
        </authorList>
    </citation>
    <scope>NUCLEOTIDE SEQUENCE</scope>
    <source>
        <strain evidence="2">GSL018</strain>
    </source>
</reference>
<sequence length="172" mass="17908">DSASVGPPHPLYPHPATQATQAPQLPSAFRPRGPPRPGPIPPPAPLHGAARGAGGGARLARQHGQPGASTWLLCAAAKGSSLSSVQLLTAPQLCAHAQQHRAGAGRGSTDQALRGRNTTHKRIQGGKKHKGNEKDRACSCAWLGGLPLIVDWQHPPPFPFRVASSPSTRAMK</sequence>
<feature type="compositionally biased region" description="Basic residues" evidence="1">
    <location>
        <begin position="117"/>
        <end position="131"/>
    </location>
</feature>
<gene>
    <name evidence="2" type="ORF">TSPGSL018_17146</name>
</gene>
<feature type="region of interest" description="Disordered" evidence="1">
    <location>
        <begin position="101"/>
        <end position="134"/>
    </location>
</feature>
<protein>
    <submittedName>
        <fullName evidence="2">Uncharacterized protein</fullName>
    </submittedName>
</protein>
<name>A0A061R2M2_9CHLO</name>
<feature type="region of interest" description="Disordered" evidence="1">
    <location>
        <begin position="1"/>
        <end position="63"/>
    </location>
</feature>
<proteinExistence type="predicted"/>
<feature type="non-terminal residue" evidence="2">
    <location>
        <position position="1"/>
    </location>
</feature>
<accession>A0A061R2M2</accession>
<evidence type="ECO:0000256" key="1">
    <source>
        <dbReference type="SAM" id="MobiDB-lite"/>
    </source>
</evidence>
<dbReference type="AlphaFoldDB" id="A0A061R2M2"/>
<organism evidence="2">
    <name type="scientific">Tetraselmis sp. GSL018</name>
    <dbReference type="NCBI Taxonomy" id="582737"/>
    <lineage>
        <taxon>Eukaryota</taxon>
        <taxon>Viridiplantae</taxon>
        <taxon>Chlorophyta</taxon>
        <taxon>core chlorophytes</taxon>
        <taxon>Chlorodendrophyceae</taxon>
        <taxon>Chlorodendrales</taxon>
        <taxon>Chlorodendraceae</taxon>
        <taxon>Tetraselmis</taxon>
    </lineage>
</organism>